<dbReference type="STRING" id="870908.SAMN04488044_3292"/>
<name>A0A1M5VWI1_9RHOB</name>
<accession>A0A1M5VWI1</accession>
<organism evidence="1 2">
    <name type="scientific">Cognatishimia maritima</name>
    <dbReference type="NCBI Taxonomy" id="870908"/>
    <lineage>
        <taxon>Bacteria</taxon>
        <taxon>Pseudomonadati</taxon>
        <taxon>Pseudomonadota</taxon>
        <taxon>Alphaproteobacteria</taxon>
        <taxon>Rhodobacterales</taxon>
        <taxon>Paracoccaceae</taxon>
        <taxon>Cognatishimia</taxon>
    </lineage>
</organism>
<dbReference type="EMBL" id="FQWM01000009">
    <property type="protein sequence ID" value="SHH79557.1"/>
    <property type="molecule type" value="Genomic_DNA"/>
</dbReference>
<keyword evidence="1" id="KW-0966">Cell projection</keyword>
<keyword evidence="1" id="KW-0282">Flagellum</keyword>
<dbReference type="OrthoDB" id="9808944at2"/>
<keyword evidence="2" id="KW-1185">Reference proteome</keyword>
<sequence>MSIAAYKRTISETESPRQIERRVLSTVTAELESKSLAFDQAEESLDKLTLLADGLRETLWYNQRVWMALRNDLADPGNALAPDLKAGLISLALWVDSHTQGVLKGEQKVRPLLDINRSILRGLEGNPMHVME</sequence>
<protein>
    <submittedName>
        <fullName evidence="1">Flagellar protein FlaF</fullName>
    </submittedName>
</protein>
<dbReference type="AlphaFoldDB" id="A0A1M5VWI1"/>
<dbReference type="Proteomes" id="UP000184211">
    <property type="component" value="Unassembled WGS sequence"/>
</dbReference>
<evidence type="ECO:0000313" key="1">
    <source>
        <dbReference type="EMBL" id="SHH79557.1"/>
    </source>
</evidence>
<dbReference type="GO" id="GO:0044781">
    <property type="term" value="P:bacterial-type flagellum organization"/>
    <property type="evidence" value="ECO:0007669"/>
    <property type="project" value="InterPro"/>
</dbReference>
<keyword evidence="1" id="KW-0969">Cilium</keyword>
<reference evidence="2" key="1">
    <citation type="submission" date="2016-11" db="EMBL/GenBank/DDBJ databases">
        <authorList>
            <person name="Varghese N."/>
            <person name="Submissions S."/>
        </authorList>
    </citation>
    <scope>NUCLEOTIDE SEQUENCE [LARGE SCALE GENOMIC DNA]</scope>
    <source>
        <strain evidence="2">DSM 28223</strain>
    </source>
</reference>
<dbReference type="InterPro" id="IPR010845">
    <property type="entry name" value="FlaF"/>
</dbReference>
<dbReference type="RefSeq" id="WP_072794119.1">
    <property type="nucleotide sequence ID" value="NZ_FQWM01000009.1"/>
</dbReference>
<dbReference type="Pfam" id="PF07309">
    <property type="entry name" value="FlaF"/>
    <property type="match status" value="1"/>
</dbReference>
<gene>
    <name evidence="1" type="ORF">SAMN04488044_3292</name>
</gene>
<evidence type="ECO:0000313" key="2">
    <source>
        <dbReference type="Proteomes" id="UP000184211"/>
    </source>
</evidence>
<proteinExistence type="predicted"/>